<feature type="transmembrane region" description="Helical" evidence="1">
    <location>
        <begin position="42"/>
        <end position="64"/>
    </location>
</feature>
<keyword evidence="3" id="KW-1185">Reference proteome</keyword>
<dbReference type="PANTHER" id="PTHR35758">
    <property type="entry name" value="TRANSMEMBRANE PROTEIN"/>
    <property type="match status" value="1"/>
</dbReference>
<name>A0A5P1EHG0_ASPOF</name>
<evidence type="ECO:0000313" key="3">
    <source>
        <dbReference type="Proteomes" id="UP000243459"/>
    </source>
</evidence>
<protein>
    <recommendedName>
        <fullName evidence="4">Transmembrane protein</fullName>
    </recommendedName>
</protein>
<proteinExistence type="predicted"/>
<dbReference type="AlphaFoldDB" id="A0A5P1EHG0"/>
<sequence length="105" mass="11863">MRAPSATEKFTALTLALLAVMSPLYIDRRPRFDPDEEDEDGSLSVLLPLVLILLIVAINVTCFFDRRFVRFDPYWIHRVGGSSFGIVALLFVLGFVLKFKASLRS</sequence>
<reference evidence="3" key="1">
    <citation type="journal article" date="2017" name="Nat. Commun.">
        <title>The asparagus genome sheds light on the origin and evolution of a young Y chromosome.</title>
        <authorList>
            <person name="Harkess A."/>
            <person name="Zhou J."/>
            <person name="Xu C."/>
            <person name="Bowers J.E."/>
            <person name="Van der Hulst R."/>
            <person name="Ayyampalayam S."/>
            <person name="Mercati F."/>
            <person name="Riccardi P."/>
            <person name="McKain M.R."/>
            <person name="Kakrana A."/>
            <person name="Tang H."/>
            <person name="Ray J."/>
            <person name="Groenendijk J."/>
            <person name="Arikit S."/>
            <person name="Mathioni S.M."/>
            <person name="Nakano M."/>
            <person name="Shan H."/>
            <person name="Telgmann-Rauber A."/>
            <person name="Kanno A."/>
            <person name="Yue Z."/>
            <person name="Chen H."/>
            <person name="Li W."/>
            <person name="Chen Y."/>
            <person name="Xu X."/>
            <person name="Zhang Y."/>
            <person name="Luo S."/>
            <person name="Chen H."/>
            <person name="Gao J."/>
            <person name="Mao Z."/>
            <person name="Pires J.C."/>
            <person name="Luo M."/>
            <person name="Kudrna D."/>
            <person name="Wing R.A."/>
            <person name="Meyers B.C."/>
            <person name="Yi K."/>
            <person name="Kong H."/>
            <person name="Lavrijsen P."/>
            <person name="Sunseri F."/>
            <person name="Falavigna A."/>
            <person name="Ye Y."/>
            <person name="Leebens-Mack J.H."/>
            <person name="Chen G."/>
        </authorList>
    </citation>
    <scope>NUCLEOTIDE SEQUENCE [LARGE SCALE GENOMIC DNA]</scope>
    <source>
        <strain evidence="3">cv. DH0086</strain>
    </source>
</reference>
<organism evidence="2 3">
    <name type="scientific">Asparagus officinalis</name>
    <name type="common">Garden asparagus</name>
    <dbReference type="NCBI Taxonomy" id="4686"/>
    <lineage>
        <taxon>Eukaryota</taxon>
        <taxon>Viridiplantae</taxon>
        <taxon>Streptophyta</taxon>
        <taxon>Embryophyta</taxon>
        <taxon>Tracheophyta</taxon>
        <taxon>Spermatophyta</taxon>
        <taxon>Magnoliopsida</taxon>
        <taxon>Liliopsida</taxon>
        <taxon>Asparagales</taxon>
        <taxon>Asparagaceae</taxon>
        <taxon>Asparagoideae</taxon>
        <taxon>Asparagus</taxon>
    </lineage>
</organism>
<evidence type="ECO:0008006" key="4">
    <source>
        <dbReference type="Google" id="ProtNLM"/>
    </source>
</evidence>
<dbReference type="PANTHER" id="PTHR35758:SF2">
    <property type="entry name" value="TRANSMEMBRANE PROTEIN"/>
    <property type="match status" value="1"/>
</dbReference>
<dbReference type="OMA" id="PYWIHRL"/>
<keyword evidence="1" id="KW-1133">Transmembrane helix</keyword>
<accession>A0A5P1EHG0</accession>
<dbReference type="EMBL" id="CM007387">
    <property type="protein sequence ID" value="ONK65368.1"/>
    <property type="molecule type" value="Genomic_DNA"/>
</dbReference>
<dbReference type="Gramene" id="ONK65368">
    <property type="protein sequence ID" value="ONK65368"/>
    <property type="gene ID" value="A4U43_C07F36390"/>
</dbReference>
<dbReference type="Proteomes" id="UP000243459">
    <property type="component" value="Chromosome 7"/>
</dbReference>
<evidence type="ECO:0000256" key="1">
    <source>
        <dbReference type="SAM" id="Phobius"/>
    </source>
</evidence>
<gene>
    <name evidence="2" type="ORF">A4U43_C07F36390</name>
</gene>
<keyword evidence="1" id="KW-0472">Membrane</keyword>
<evidence type="ECO:0000313" key="2">
    <source>
        <dbReference type="EMBL" id="ONK65368.1"/>
    </source>
</evidence>
<keyword evidence="1" id="KW-0812">Transmembrane</keyword>
<feature type="transmembrane region" description="Helical" evidence="1">
    <location>
        <begin position="76"/>
        <end position="97"/>
    </location>
</feature>